<dbReference type="RefSeq" id="WP_135962703.1">
    <property type="nucleotide sequence ID" value="NZ_SRXT01000002.1"/>
</dbReference>
<feature type="domain" description="Multidrug resistance protein MdtA-like C-terminal permuted SH3" evidence="4">
    <location>
        <begin position="324"/>
        <end position="379"/>
    </location>
</feature>
<dbReference type="PANTHER" id="PTHR30469">
    <property type="entry name" value="MULTIDRUG RESISTANCE PROTEIN MDTA"/>
    <property type="match status" value="1"/>
</dbReference>
<dbReference type="OrthoDB" id="7422354at2"/>
<sequence length="399" mass="42009">MNYEAGMFGRQERLEFTGEETARKSRRWIWIVAAAIVVVGAIAFFMMSGSKGAAPKGAAAKAEGGASQSQIPTVTVAIPARQTVQTIVSGTGSLAARREMPVGVAGEGGVVTRVLVEPGSWVGKGQVLATVDRSVQAQTAEALAASVRVAQADARLAQAELDRAQRLVANGFISKADIDRKTATRDQALARVRVAQAQFSETQARNRRLDIRAPEAGLVLTRQVEPGQIVSAGSGVLFRMAQGGQMELRTQLSEVDLQKLRPGAVAEVTPTGTTQVFKGEVWQVSPVIDPQTRQGIARVSLKYDPALRPGGFASARIISGGLTAVMLPQSAVQSDNDGNFVYVLDAKNQAARRGVTTGDVTEAGVAITSGLNGTERVVLTAGAFLNPGQKVIPNLQKSK</sequence>
<dbReference type="Gene3D" id="2.40.50.100">
    <property type="match status" value="1"/>
</dbReference>
<comment type="similarity">
    <text evidence="1">Belongs to the membrane fusion protein (MFP) (TC 8.A.1) family.</text>
</comment>
<name>A0A4S1XFP4_9SPHN</name>
<dbReference type="InterPro" id="IPR006143">
    <property type="entry name" value="RND_pump_MFP"/>
</dbReference>
<evidence type="ECO:0000313" key="7">
    <source>
        <dbReference type="Proteomes" id="UP000306147"/>
    </source>
</evidence>
<protein>
    <submittedName>
        <fullName evidence="6">Efflux RND transporter periplasmic adaptor subunit</fullName>
    </submittedName>
</protein>
<dbReference type="GO" id="GO:0015562">
    <property type="term" value="F:efflux transmembrane transporter activity"/>
    <property type="evidence" value="ECO:0007669"/>
    <property type="project" value="TreeGrafter"/>
</dbReference>
<gene>
    <name evidence="6" type="ORF">E5A73_04965</name>
</gene>
<keyword evidence="2" id="KW-0472">Membrane</keyword>
<dbReference type="InterPro" id="IPR058647">
    <property type="entry name" value="BSH_CzcB-like"/>
</dbReference>
<dbReference type="Pfam" id="PF25967">
    <property type="entry name" value="RND-MFP_C"/>
    <property type="match status" value="1"/>
</dbReference>
<evidence type="ECO:0000256" key="1">
    <source>
        <dbReference type="ARBA" id="ARBA00009477"/>
    </source>
</evidence>
<dbReference type="SUPFAM" id="SSF111369">
    <property type="entry name" value="HlyD-like secretion proteins"/>
    <property type="match status" value="1"/>
</dbReference>
<reference evidence="6 7" key="1">
    <citation type="submission" date="2019-04" db="EMBL/GenBank/DDBJ databases">
        <title>Sphingomonas psychrotolerans sp. nov., isolated from soil in the Tianshan Mountains, Xinjiang, China.</title>
        <authorList>
            <person name="Luo Y."/>
            <person name="Sheng H."/>
        </authorList>
    </citation>
    <scope>NUCLEOTIDE SEQUENCE [LARGE SCALE GENOMIC DNA]</scope>
    <source>
        <strain evidence="6 7">ZFGT-11</strain>
    </source>
</reference>
<dbReference type="InterPro" id="IPR058627">
    <property type="entry name" value="MdtA-like_C"/>
</dbReference>
<evidence type="ECO:0000259" key="5">
    <source>
        <dbReference type="Pfam" id="PF25973"/>
    </source>
</evidence>
<keyword evidence="2" id="KW-0812">Transmembrane</keyword>
<dbReference type="EMBL" id="SRXT01000002">
    <property type="protein sequence ID" value="TGX54808.1"/>
    <property type="molecule type" value="Genomic_DNA"/>
</dbReference>
<dbReference type="PANTHER" id="PTHR30469:SF15">
    <property type="entry name" value="HLYD FAMILY OF SECRETION PROTEINS"/>
    <property type="match status" value="1"/>
</dbReference>
<keyword evidence="2" id="KW-1133">Transmembrane helix</keyword>
<dbReference type="InterPro" id="IPR058792">
    <property type="entry name" value="Beta-barrel_RND_2"/>
</dbReference>
<organism evidence="6 7">
    <name type="scientific">Sphingomonas gei</name>
    <dbReference type="NCBI Taxonomy" id="1395960"/>
    <lineage>
        <taxon>Bacteria</taxon>
        <taxon>Pseudomonadati</taxon>
        <taxon>Pseudomonadota</taxon>
        <taxon>Alphaproteobacteria</taxon>
        <taxon>Sphingomonadales</taxon>
        <taxon>Sphingomonadaceae</taxon>
        <taxon>Sphingomonas</taxon>
    </lineage>
</organism>
<evidence type="ECO:0000256" key="2">
    <source>
        <dbReference type="SAM" id="Phobius"/>
    </source>
</evidence>
<dbReference type="Proteomes" id="UP000306147">
    <property type="component" value="Unassembled WGS sequence"/>
</dbReference>
<feature type="domain" description="CusB-like beta-barrel" evidence="3">
    <location>
        <begin position="251"/>
        <end position="318"/>
    </location>
</feature>
<keyword evidence="7" id="KW-1185">Reference proteome</keyword>
<dbReference type="GO" id="GO:1990281">
    <property type="term" value="C:efflux pump complex"/>
    <property type="evidence" value="ECO:0007669"/>
    <property type="project" value="TreeGrafter"/>
</dbReference>
<accession>A0A4S1XFP4</accession>
<dbReference type="Gene3D" id="2.40.420.20">
    <property type="match status" value="1"/>
</dbReference>
<comment type="caution">
    <text evidence="6">The sequence shown here is derived from an EMBL/GenBank/DDBJ whole genome shotgun (WGS) entry which is preliminary data.</text>
</comment>
<dbReference type="Pfam" id="PF25973">
    <property type="entry name" value="BSH_CzcB"/>
    <property type="match status" value="1"/>
</dbReference>
<evidence type="ECO:0000313" key="6">
    <source>
        <dbReference type="EMBL" id="TGX54808.1"/>
    </source>
</evidence>
<evidence type="ECO:0000259" key="3">
    <source>
        <dbReference type="Pfam" id="PF25954"/>
    </source>
</evidence>
<feature type="transmembrane region" description="Helical" evidence="2">
    <location>
        <begin position="28"/>
        <end position="47"/>
    </location>
</feature>
<proteinExistence type="inferred from homology"/>
<dbReference type="Gene3D" id="1.10.287.470">
    <property type="entry name" value="Helix hairpin bin"/>
    <property type="match status" value="1"/>
</dbReference>
<dbReference type="Gene3D" id="2.40.30.170">
    <property type="match status" value="1"/>
</dbReference>
<dbReference type="Pfam" id="PF25954">
    <property type="entry name" value="Beta-barrel_RND_2"/>
    <property type="match status" value="1"/>
</dbReference>
<evidence type="ECO:0000259" key="4">
    <source>
        <dbReference type="Pfam" id="PF25967"/>
    </source>
</evidence>
<feature type="domain" description="CzcB-like barrel-sandwich hybrid" evidence="5">
    <location>
        <begin position="108"/>
        <end position="236"/>
    </location>
</feature>
<dbReference type="AlphaFoldDB" id="A0A4S1XFP4"/>
<dbReference type="NCBIfam" id="TIGR01730">
    <property type="entry name" value="RND_mfp"/>
    <property type="match status" value="1"/>
</dbReference>